<keyword evidence="3" id="KW-1185">Reference proteome</keyword>
<dbReference type="PANTHER" id="PTHR47835:SF3">
    <property type="entry name" value="HELICASE FOR MEIOSIS 1"/>
    <property type="match status" value="1"/>
</dbReference>
<dbReference type="InterPro" id="IPR052247">
    <property type="entry name" value="Meiotic_Crossover_Helicase"/>
</dbReference>
<evidence type="ECO:0000259" key="1">
    <source>
        <dbReference type="PROSITE" id="PS51192"/>
    </source>
</evidence>
<dbReference type="GO" id="GO:0003676">
    <property type="term" value="F:nucleic acid binding"/>
    <property type="evidence" value="ECO:0007669"/>
    <property type="project" value="InterPro"/>
</dbReference>
<dbReference type="GO" id="GO:0005524">
    <property type="term" value="F:ATP binding"/>
    <property type="evidence" value="ECO:0007669"/>
    <property type="project" value="InterPro"/>
</dbReference>
<dbReference type="PROSITE" id="PS51192">
    <property type="entry name" value="HELICASE_ATP_BIND_1"/>
    <property type="match status" value="1"/>
</dbReference>
<sequence>QAVYMAPTKALCSERCKDWQKKFRTLGVTCNELTGDSNGYQMQEIQRSQIIVTTPEKWDSTTRKWRDHKSLMGFVRLFLIDEVHTLNEPGRGATLEVVVSRMQTVSLEMQRESGGSSTKSRLRILALSATVPNIQDVGNWLRDPAHGPATIRVFGEEFRPVQLHREVLAFHGGEGGNKGAFAFEK</sequence>
<dbReference type="Pfam" id="PF00270">
    <property type="entry name" value="DEAD"/>
    <property type="match status" value="1"/>
</dbReference>
<reference evidence="3" key="1">
    <citation type="journal article" date="2018" name="Nat. Microbiol.">
        <title>Leveraging single-cell genomics to expand the fungal tree of life.</title>
        <authorList>
            <person name="Ahrendt S.R."/>
            <person name="Quandt C.A."/>
            <person name="Ciobanu D."/>
            <person name="Clum A."/>
            <person name="Salamov A."/>
            <person name="Andreopoulos B."/>
            <person name="Cheng J.F."/>
            <person name="Woyke T."/>
            <person name="Pelin A."/>
            <person name="Henrissat B."/>
            <person name="Reynolds N.K."/>
            <person name="Benny G.L."/>
            <person name="Smith M.E."/>
            <person name="James T.Y."/>
            <person name="Grigoriev I.V."/>
        </authorList>
    </citation>
    <scope>NUCLEOTIDE SEQUENCE [LARGE SCALE GENOMIC DNA]</scope>
</reference>
<dbReference type="PANTHER" id="PTHR47835">
    <property type="entry name" value="HFM1, ATP DEPENDENT DNA HELICASE HOMOLOG"/>
    <property type="match status" value="1"/>
</dbReference>
<dbReference type="EMBL" id="KZ998986">
    <property type="protein sequence ID" value="RKO85533.1"/>
    <property type="molecule type" value="Genomic_DNA"/>
</dbReference>
<dbReference type="GO" id="GO:0016787">
    <property type="term" value="F:hydrolase activity"/>
    <property type="evidence" value="ECO:0007669"/>
    <property type="project" value="UniProtKB-KW"/>
</dbReference>
<protein>
    <submittedName>
        <fullName evidence="2">P-loop containing nucleoside triphosphate hydrolase protein</fullName>
    </submittedName>
</protein>
<feature type="non-terminal residue" evidence="2">
    <location>
        <position position="185"/>
    </location>
</feature>
<accession>A0A4P9W2W6</accession>
<proteinExistence type="predicted"/>
<dbReference type="Proteomes" id="UP000269721">
    <property type="component" value="Unassembled WGS sequence"/>
</dbReference>
<keyword evidence="2" id="KW-0378">Hydrolase</keyword>
<dbReference type="InterPro" id="IPR011545">
    <property type="entry name" value="DEAD/DEAH_box_helicase_dom"/>
</dbReference>
<organism evidence="2 3">
    <name type="scientific">Blyttiomyces helicus</name>
    <dbReference type="NCBI Taxonomy" id="388810"/>
    <lineage>
        <taxon>Eukaryota</taxon>
        <taxon>Fungi</taxon>
        <taxon>Fungi incertae sedis</taxon>
        <taxon>Chytridiomycota</taxon>
        <taxon>Chytridiomycota incertae sedis</taxon>
        <taxon>Chytridiomycetes</taxon>
        <taxon>Chytridiomycetes incertae sedis</taxon>
        <taxon>Blyttiomyces</taxon>
    </lineage>
</organism>
<evidence type="ECO:0000313" key="2">
    <source>
        <dbReference type="EMBL" id="RKO85533.1"/>
    </source>
</evidence>
<feature type="domain" description="Helicase ATP-binding" evidence="1">
    <location>
        <begin position="1"/>
        <end position="149"/>
    </location>
</feature>
<dbReference type="InterPro" id="IPR014001">
    <property type="entry name" value="Helicase_ATP-bd"/>
</dbReference>
<dbReference type="InterPro" id="IPR027417">
    <property type="entry name" value="P-loop_NTPase"/>
</dbReference>
<name>A0A4P9W2W6_9FUNG</name>
<dbReference type="Gene3D" id="3.40.50.300">
    <property type="entry name" value="P-loop containing nucleotide triphosphate hydrolases"/>
    <property type="match status" value="2"/>
</dbReference>
<evidence type="ECO:0000313" key="3">
    <source>
        <dbReference type="Proteomes" id="UP000269721"/>
    </source>
</evidence>
<dbReference type="SUPFAM" id="SSF52540">
    <property type="entry name" value="P-loop containing nucleoside triphosphate hydrolases"/>
    <property type="match status" value="1"/>
</dbReference>
<feature type="non-terminal residue" evidence="2">
    <location>
        <position position="1"/>
    </location>
</feature>
<dbReference type="AlphaFoldDB" id="A0A4P9W2W6"/>
<dbReference type="OrthoDB" id="5575at2759"/>
<gene>
    <name evidence="2" type="ORF">BDK51DRAFT_2745</name>
</gene>
<dbReference type="GO" id="GO:0043138">
    <property type="term" value="F:3'-5' DNA helicase activity"/>
    <property type="evidence" value="ECO:0007669"/>
    <property type="project" value="UniProtKB-EC"/>
</dbReference>